<protein>
    <recommendedName>
        <fullName evidence="4">DUF2771 domain-containing protein</fullName>
    </recommendedName>
</protein>
<dbReference type="Pfam" id="PF10969">
    <property type="entry name" value="DUF2771"/>
    <property type="match status" value="1"/>
</dbReference>
<reference evidence="2 3" key="1">
    <citation type="journal article" date="2019" name="Int. J. Syst. Evol. Microbiol.">
        <title>The Global Catalogue of Microorganisms (GCM) 10K type strain sequencing project: providing services to taxonomists for standard genome sequencing and annotation.</title>
        <authorList>
            <consortium name="The Broad Institute Genomics Platform"/>
            <consortium name="The Broad Institute Genome Sequencing Center for Infectious Disease"/>
            <person name="Wu L."/>
            <person name="Ma J."/>
        </authorList>
    </citation>
    <scope>NUCLEOTIDE SEQUENCE [LARGE SCALE GENOMIC DNA]</scope>
    <source>
        <strain evidence="2 3">JCM 16227</strain>
    </source>
</reference>
<evidence type="ECO:0000313" key="2">
    <source>
        <dbReference type="EMBL" id="GAA2366318.1"/>
    </source>
</evidence>
<comment type="caution">
    <text evidence="2">The sequence shown here is derived from an EMBL/GenBank/DDBJ whole genome shotgun (WGS) entry which is preliminary data.</text>
</comment>
<keyword evidence="3" id="KW-1185">Reference proteome</keyword>
<accession>A0ABN3H0S2</accession>
<evidence type="ECO:0008006" key="4">
    <source>
        <dbReference type="Google" id="ProtNLM"/>
    </source>
</evidence>
<evidence type="ECO:0000256" key="1">
    <source>
        <dbReference type="SAM" id="Phobius"/>
    </source>
</evidence>
<evidence type="ECO:0000313" key="3">
    <source>
        <dbReference type="Proteomes" id="UP001501170"/>
    </source>
</evidence>
<dbReference type="Proteomes" id="UP001501170">
    <property type="component" value="Unassembled WGS sequence"/>
</dbReference>
<keyword evidence="1" id="KW-0472">Membrane</keyword>
<dbReference type="EMBL" id="BAAARB010000001">
    <property type="protein sequence ID" value="GAA2366318.1"/>
    <property type="molecule type" value="Genomic_DNA"/>
</dbReference>
<dbReference type="RefSeq" id="WP_346074703.1">
    <property type="nucleotide sequence ID" value="NZ_BAAARB010000001.1"/>
</dbReference>
<dbReference type="InterPro" id="IPR024495">
    <property type="entry name" value="DUF2771"/>
</dbReference>
<gene>
    <name evidence="2" type="ORF">GCM10009855_01960</name>
</gene>
<name>A0ABN3H0S2_9ACTN</name>
<feature type="transmembrane region" description="Helical" evidence="1">
    <location>
        <begin position="12"/>
        <end position="32"/>
    </location>
</feature>
<proteinExistence type="predicted"/>
<organism evidence="2 3">
    <name type="scientific">Gordonia cholesterolivorans</name>
    <dbReference type="NCBI Taxonomy" id="559625"/>
    <lineage>
        <taxon>Bacteria</taxon>
        <taxon>Bacillati</taxon>
        <taxon>Actinomycetota</taxon>
        <taxon>Actinomycetes</taxon>
        <taxon>Mycobacteriales</taxon>
        <taxon>Gordoniaceae</taxon>
        <taxon>Gordonia</taxon>
    </lineage>
</organism>
<sequence>MLQPGDKKALAIIGAVVVAALVIIAGATTLLVRGHEKPLPTISFQAGDHLTRAEPSYWCSVKMDDCRLVDRNGKFKLRTYDHPVAIGERVTLSVPKEISDGPWTLIAEYATPRGIARVMWLHLPGTTFTQILHSEPDRVLMGVEVSSISAYREKTPGQDNDSLDVDLSIRGTFSIRTLPVDFRIPNTATLPDQRG</sequence>
<keyword evidence="1" id="KW-1133">Transmembrane helix</keyword>
<keyword evidence="1" id="KW-0812">Transmembrane</keyword>